<accession>A0A4R4EA13</accession>
<keyword evidence="1" id="KW-1133">Transmembrane helix</keyword>
<gene>
    <name evidence="2" type="ORF">E0485_15930</name>
</gene>
<feature type="transmembrane region" description="Helical" evidence="1">
    <location>
        <begin position="7"/>
        <end position="27"/>
    </location>
</feature>
<dbReference type="EMBL" id="SKFG01000016">
    <property type="protein sequence ID" value="TCZ75863.1"/>
    <property type="molecule type" value="Genomic_DNA"/>
</dbReference>
<evidence type="ECO:0000313" key="2">
    <source>
        <dbReference type="EMBL" id="TCZ75863.1"/>
    </source>
</evidence>
<sequence>MNLMQRPLAFGFAIIGTVFLLAIAYFISSRQPWMLLASTLLALGFFGFSFAYKARMRRKQESEQNQDAKNL</sequence>
<dbReference type="AlphaFoldDB" id="A0A4R4EA13"/>
<feature type="transmembrane region" description="Helical" evidence="1">
    <location>
        <begin position="33"/>
        <end position="52"/>
    </location>
</feature>
<organism evidence="2 3">
    <name type="scientific">Paenibacillus albiflavus</name>
    <dbReference type="NCBI Taxonomy" id="2545760"/>
    <lineage>
        <taxon>Bacteria</taxon>
        <taxon>Bacillati</taxon>
        <taxon>Bacillota</taxon>
        <taxon>Bacilli</taxon>
        <taxon>Bacillales</taxon>
        <taxon>Paenibacillaceae</taxon>
        <taxon>Paenibacillus</taxon>
    </lineage>
</organism>
<evidence type="ECO:0000256" key="1">
    <source>
        <dbReference type="SAM" id="Phobius"/>
    </source>
</evidence>
<keyword evidence="1" id="KW-0472">Membrane</keyword>
<protein>
    <submittedName>
        <fullName evidence="2">Uncharacterized protein</fullName>
    </submittedName>
</protein>
<keyword evidence="1" id="KW-0812">Transmembrane</keyword>
<dbReference type="Proteomes" id="UP000295418">
    <property type="component" value="Unassembled WGS sequence"/>
</dbReference>
<name>A0A4R4EA13_9BACL</name>
<reference evidence="2 3" key="1">
    <citation type="submission" date="2019-03" db="EMBL/GenBank/DDBJ databases">
        <authorList>
            <person name="Kim M.K.M."/>
        </authorList>
    </citation>
    <scope>NUCLEOTIDE SEQUENCE [LARGE SCALE GENOMIC DNA]</scope>
    <source>
        <strain evidence="2 3">18JY21-1</strain>
    </source>
</reference>
<keyword evidence="3" id="KW-1185">Reference proteome</keyword>
<evidence type="ECO:0000313" key="3">
    <source>
        <dbReference type="Proteomes" id="UP000295418"/>
    </source>
</evidence>
<comment type="caution">
    <text evidence="2">The sequence shown here is derived from an EMBL/GenBank/DDBJ whole genome shotgun (WGS) entry which is preliminary data.</text>
</comment>
<proteinExistence type="predicted"/>